<dbReference type="EMBL" id="BMAR01000008">
    <property type="protein sequence ID" value="GFR44713.1"/>
    <property type="molecule type" value="Genomic_DNA"/>
</dbReference>
<gene>
    <name evidence="2" type="ORF">Agub_g5713</name>
</gene>
<accession>A0AAD3DN79</accession>
<sequence length="628" mass="62821">MRCYNMHSIISKPAKAALPARRLVACQRGYHTRTLTVRAWSTGEKANTNIHENGERRVRRYEAEFRMMSGRLAGVVHQAVSAAVHSNRDKDGGRAPSREVLEAHFAAPTHAHAAGPTHGSAAAAPSTRDEVEAAAAHAHALPPSPGTPAGMASAFLRCLEAQLQARKYMNAGDEAGDVLGSFPSATLLYYPGGGLQAVVEEVAAAAAEAHGPAGPAAVAVLRSLAGAVGRVAGQQQEAGGQQADKAASVVTCLLGTAEALEGATKTLSPSAALTSSALTSSALTSSALTSTPAPATTTTHRPATRTSAAPAPGLYEAAAVSAVASEAAELLWEVAGVLEGLAGSPSSSHTAEGHTRSPSAPAHPLLSALETRLYGSATWQPDSPAEIASSLVDTLASLLAPSHVGNTAAQGGAAARGSACAALHCMAGAQRGLAGALRSHGADPAAASRLLSALAEALAAACITRDAADPQRGPRPLTMFGEAQLLVGLSRIAAAEGPSASTPAATAAAQAADAAAGDASSDPALGVSDASLVLEVLAGQARQVAAAHREHIAQVLQDLRDVPRSLGALSQLPEELSTSTPAHQRPQRTAAATGGAASAAAAAASVAAENQAGMTSGGRVRPRKRAGL</sequence>
<protein>
    <submittedName>
        <fullName evidence="2">Uncharacterized protein</fullName>
    </submittedName>
</protein>
<keyword evidence="3" id="KW-1185">Reference proteome</keyword>
<evidence type="ECO:0000256" key="1">
    <source>
        <dbReference type="SAM" id="MobiDB-lite"/>
    </source>
</evidence>
<dbReference type="AlphaFoldDB" id="A0AAD3DN79"/>
<feature type="region of interest" description="Disordered" evidence="1">
    <location>
        <begin position="573"/>
        <end position="628"/>
    </location>
</feature>
<comment type="caution">
    <text evidence="2">The sequence shown here is derived from an EMBL/GenBank/DDBJ whole genome shotgun (WGS) entry which is preliminary data.</text>
</comment>
<proteinExistence type="predicted"/>
<name>A0AAD3DN79_9CHLO</name>
<dbReference type="Proteomes" id="UP001054857">
    <property type="component" value="Unassembled WGS sequence"/>
</dbReference>
<feature type="region of interest" description="Disordered" evidence="1">
    <location>
        <begin position="284"/>
        <end position="310"/>
    </location>
</feature>
<feature type="compositionally biased region" description="Low complexity" evidence="1">
    <location>
        <begin position="110"/>
        <end position="126"/>
    </location>
</feature>
<reference evidence="2 3" key="1">
    <citation type="journal article" date="2021" name="Sci. Rep.">
        <title>Genome sequencing of the multicellular alga Astrephomene provides insights into convergent evolution of germ-soma differentiation.</title>
        <authorList>
            <person name="Yamashita S."/>
            <person name="Yamamoto K."/>
            <person name="Matsuzaki R."/>
            <person name="Suzuki S."/>
            <person name="Yamaguchi H."/>
            <person name="Hirooka S."/>
            <person name="Minakuchi Y."/>
            <person name="Miyagishima S."/>
            <person name="Kawachi M."/>
            <person name="Toyoda A."/>
            <person name="Nozaki H."/>
        </authorList>
    </citation>
    <scope>NUCLEOTIDE SEQUENCE [LARGE SCALE GENOMIC DNA]</scope>
    <source>
        <strain evidence="2 3">NIES-4017</strain>
    </source>
</reference>
<evidence type="ECO:0000313" key="3">
    <source>
        <dbReference type="Proteomes" id="UP001054857"/>
    </source>
</evidence>
<feature type="region of interest" description="Disordered" evidence="1">
    <location>
        <begin position="110"/>
        <end position="146"/>
    </location>
</feature>
<organism evidence="2 3">
    <name type="scientific">Astrephomene gubernaculifera</name>
    <dbReference type="NCBI Taxonomy" id="47775"/>
    <lineage>
        <taxon>Eukaryota</taxon>
        <taxon>Viridiplantae</taxon>
        <taxon>Chlorophyta</taxon>
        <taxon>core chlorophytes</taxon>
        <taxon>Chlorophyceae</taxon>
        <taxon>CS clade</taxon>
        <taxon>Chlamydomonadales</taxon>
        <taxon>Astrephomenaceae</taxon>
        <taxon>Astrephomene</taxon>
    </lineage>
</organism>
<evidence type="ECO:0000313" key="2">
    <source>
        <dbReference type="EMBL" id="GFR44713.1"/>
    </source>
</evidence>
<feature type="compositionally biased region" description="Low complexity" evidence="1">
    <location>
        <begin position="589"/>
        <end position="608"/>
    </location>
</feature>
<feature type="region of interest" description="Disordered" evidence="1">
    <location>
        <begin position="342"/>
        <end position="362"/>
    </location>
</feature>